<name>A0A1N6FDX8_9GAMM</name>
<dbReference type="SMART" id="SM00558">
    <property type="entry name" value="JmjC"/>
    <property type="match status" value="1"/>
</dbReference>
<dbReference type="PANTHER" id="PTHR13096:SF8">
    <property type="entry name" value="RIBOSOMAL OXYGENASE 1"/>
    <property type="match status" value="1"/>
</dbReference>
<sequence length="383" mass="43154">MPYKFNWTDLTLEQFFREYWNRKPCLIRSALPDDFDGITPEELAGLALEEQVESRIVIQSGEQDYTLKNGPFHEDDFAALPQRDWTLLVQGVDRLVPSVQKLLTAFDFIPYWRLDDIMISYAVTGGNVGPHFDHYHVFLYQVAGTRRWTLTNQHCTLDNYLENVPLRLMREFPIMLDWIVEPGDVLYIPPLWGHHGVALDDDCMTASIGYRSLRAREIAEALADWLAENPAGNTLFADPDYTGTPPGEIPERVHAPILSALAPALSSPGLDEAWAQLVTLPDQAAAELLPEPLDPPLSLEMLPEKLQSSPVWLRDSVTRMALTPQGTLFINGMAWETAASAAFKRILANSILYEELEAVLTNPQDAQALLHAINQQWIVPDEP</sequence>
<keyword evidence="5" id="KW-0687">Ribonucleoprotein</keyword>
<dbReference type="PANTHER" id="PTHR13096">
    <property type="entry name" value="MINA53 MYC INDUCED NUCLEAR ANTIGEN"/>
    <property type="match status" value="1"/>
</dbReference>
<proteinExistence type="predicted"/>
<dbReference type="SUPFAM" id="SSF51197">
    <property type="entry name" value="Clavaminate synthase-like"/>
    <property type="match status" value="1"/>
</dbReference>
<dbReference type="OrthoDB" id="9764016at2"/>
<keyword evidence="5" id="KW-0689">Ribosomal protein</keyword>
<evidence type="ECO:0000256" key="3">
    <source>
        <dbReference type="ARBA" id="ARBA00023004"/>
    </source>
</evidence>
<dbReference type="InterPro" id="IPR003347">
    <property type="entry name" value="JmjC_dom"/>
</dbReference>
<keyword evidence="3" id="KW-0408">Iron</keyword>
<keyword evidence="2" id="KW-0479">Metal-binding</keyword>
<organism evidence="5 6">
    <name type="scientific">Sulfurivirga caldicuralii</name>
    <dbReference type="NCBI Taxonomy" id="364032"/>
    <lineage>
        <taxon>Bacteria</taxon>
        <taxon>Pseudomonadati</taxon>
        <taxon>Pseudomonadota</taxon>
        <taxon>Gammaproteobacteria</taxon>
        <taxon>Thiotrichales</taxon>
        <taxon>Piscirickettsiaceae</taxon>
        <taxon>Sulfurivirga</taxon>
    </lineage>
</organism>
<dbReference type="PROSITE" id="PS51184">
    <property type="entry name" value="JMJC"/>
    <property type="match status" value="1"/>
</dbReference>
<evidence type="ECO:0000256" key="1">
    <source>
        <dbReference type="ARBA" id="ARBA00001954"/>
    </source>
</evidence>
<evidence type="ECO:0000313" key="6">
    <source>
        <dbReference type="Proteomes" id="UP000198461"/>
    </source>
</evidence>
<dbReference type="GO" id="GO:0046872">
    <property type="term" value="F:metal ion binding"/>
    <property type="evidence" value="ECO:0007669"/>
    <property type="project" value="UniProtKB-KW"/>
</dbReference>
<dbReference type="InterPro" id="IPR039994">
    <property type="entry name" value="NO66-like"/>
</dbReference>
<gene>
    <name evidence="5" type="ORF">SAMN05443662_1040</name>
</gene>
<dbReference type="RefSeq" id="WP_074201309.1">
    <property type="nucleotide sequence ID" value="NZ_FSRE01000002.1"/>
</dbReference>
<evidence type="ECO:0000259" key="4">
    <source>
        <dbReference type="PROSITE" id="PS51184"/>
    </source>
</evidence>
<evidence type="ECO:0000256" key="2">
    <source>
        <dbReference type="ARBA" id="ARBA00022723"/>
    </source>
</evidence>
<dbReference type="Gene3D" id="2.60.120.650">
    <property type="entry name" value="Cupin"/>
    <property type="match status" value="1"/>
</dbReference>
<dbReference type="STRING" id="364032.SAMN05443662_1040"/>
<evidence type="ECO:0000313" key="5">
    <source>
        <dbReference type="EMBL" id="SIN93455.1"/>
    </source>
</evidence>
<dbReference type="GO" id="GO:0005840">
    <property type="term" value="C:ribosome"/>
    <property type="evidence" value="ECO:0007669"/>
    <property type="project" value="UniProtKB-KW"/>
</dbReference>
<dbReference type="EMBL" id="FSRE01000002">
    <property type="protein sequence ID" value="SIN93455.1"/>
    <property type="molecule type" value="Genomic_DNA"/>
</dbReference>
<reference evidence="6" key="1">
    <citation type="submission" date="2016-11" db="EMBL/GenBank/DDBJ databases">
        <authorList>
            <person name="Varghese N."/>
            <person name="Submissions S."/>
        </authorList>
    </citation>
    <scope>NUCLEOTIDE SEQUENCE [LARGE SCALE GENOMIC DNA]</scope>
    <source>
        <strain evidence="6">DSM 17737</strain>
    </source>
</reference>
<feature type="domain" description="JmjC" evidence="4">
    <location>
        <begin position="98"/>
        <end position="227"/>
    </location>
</feature>
<keyword evidence="6" id="KW-1185">Reference proteome</keyword>
<dbReference type="Proteomes" id="UP000198461">
    <property type="component" value="Unassembled WGS sequence"/>
</dbReference>
<comment type="cofactor">
    <cofactor evidence="1">
        <name>Fe(2+)</name>
        <dbReference type="ChEBI" id="CHEBI:29033"/>
    </cofactor>
</comment>
<dbReference type="Gene3D" id="3.40.366.30">
    <property type="entry name" value="50S ribosomal protein L16 arginine hydroxylase, Chain A, Domain 2"/>
    <property type="match status" value="1"/>
</dbReference>
<dbReference type="Pfam" id="PF08007">
    <property type="entry name" value="JmjC_2"/>
    <property type="match status" value="1"/>
</dbReference>
<dbReference type="AlphaFoldDB" id="A0A1N6FDX8"/>
<protein>
    <submittedName>
        <fullName evidence="5">50S ribosomal protein L16 3-hydroxylase</fullName>
    </submittedName>
</protein>
<accession>A0A1N6FDX8</accession>
<dbReference type="GO" id="GO:0016706">
    <property type="term" value="F:2-oxoglutarate-dependent dioxygenase activity"/>
    <property type="evidence" value="ECO:0007669"/>
    <property type="project" value="TreeGrafter"/>
</dbReference>